<dbReference type="EMBL" id="RXIL01000043">
    <property type="protein sequence ID" value="RZN71325.1"/>
    <property type="molecule type" value="Genomic_DNA"/>
</dbReference>
<evidence type="ECO:0000259" key="4">
    <source>
        <dbReference type="PROSITE" id="PS50893"/>
    </source>
</evidence>
<dbReference type="AlphaFoldDB" id="A0A520KYW2"/>
<keyword evidence="2" id="KW-0547">Nucleotide-binding</keyword>
<dbReference type="FunFam" id="3.40.50.300:FF:000032">
    <property type="entry name" value="Export ABC transporter ATP-binding protein"/>
    <property type="match status" value="1"/>
</dbReference>
<dbReference type="InterPro" id="IPR003593">
    <property type="entry name" value="AAA+_ATPase"/>
</dbReference>
<dbReference type="SUPFAM" id="SSF52540">
    <property type="entry name" value="P-loop containing nucleoside triphosphate hydrolases"/>
    <property type="match status" value="1"/>
</dbReference>
<feature type="domain" description="ABC transporter" evidence="4">
    <location>
        <begin position="2"/>
        <end position="221"/>
    </location>
</feature>
<dbReference type="InterPro" id="IPR017871">
    <property type="entry name" value="ABC_transporter-like_CS"/>
</dbReference>
<reference evidence="5 6" key="1">
    <citation type="journal article" date="2019" name="Nat. Microbiol.">
        <title>Wide diversity of methane and short-chain alkane metabolisms in uncultured archaea.</title>
        <authorList>
            <person name="Borrel G."/>
            <person name="Adam P.S."/>
            <person name="McKay L.J."/>
            <person name="Chen L.X."/>
            <person name="Sierra-Garcia I.N."/>
            <person name="Sieber C.M."/>
            <person name="Letourneur Q."/>
            <person name="Ghozlane A."/>
            <person name="Andersen G.L."/>
            <person name="Li W.J."/>
            <person name="Hallam S.J."/>
            <person name="Muyzer G."/>
            <person name="de Oliveira V.M."/>
            <person name="Inskeep W.P."/>
            <person name="Banfield J.F."/>
            <person name="Gribaldo S."/>
        </authorList>
    </citation>
    <scope>NUCLEOTIDE SEQUENCE [LARGE SCALE GENOMIC DNA]</scope>
    <source>
        <strain evidence="5">NM1b</strain>
    </source>
</reference>
<proteinExistence type="predicted"/>
<comment type="caution">
    <text evidence="5">The sequence shown here is derived from an EMBL/GenBank/DDBJ whole genome shotgun (WGS) entry which is preliminary data.</text>
</comment>
<dbReference type="GO" id="GO:0016887">
    <property type="term" value="F:ATP hydrolysis activity"/>
    <property type="evidence" value="ECO:0007669"/>
    <property type="project" value="InterPro"/>
</dbReference>
<dbReference type="InterPro" id="IPR015854">
    <property type="entry name" value="ABC_transpr_LolD-like"/>
</dbReference>
<dbReference type="GO" id="GO:0022857">
    <property type="term" value="F:transmembrane transporter activity"/>
    <property type="evidence" value="ECO:0007669"/>
    <property type="project" value="TreeGrafter"/>
</dbReference>
<organism evidence="5 6">
    <name type="scientific">Candidatus Methanolliviera hydrocarbonicum</name>
    <dbReference type="NCBI Taxonomy" id="2491085"/>
    <lineage>
        <taxon>Archaea</taxon>
        <taxon>Methanobacteriati</taxon>
        <taxon>Methanobacteriota</taxon>
        <taxon>Candidatus Methanoliparia</taxon>
        <taxon>Candidatus Methanoliparales</taxon>
        <taxon>Candidatus Methanollivieraceae</taxon>
        <taxon>Candidatus Methanolliviera</taxon>
    </lineage>
</organism>
<gene>
    <name evidence="5" type="ORF">EF807_02435</name>
</gene>
<dbReference type="PANTHER" id="PTHR24220:SF692">
    <property type="entry name" value="ABC TRANSPORTER DOMAIN-CONTAINING PROTEIN"/>
    <property type="match status" value="1"/>
</dbReference>
<dbReference type="PROSITE" id="PS00211">
    <property type="entry name" value="ABC_TRANSPORTER_1"/>
    <property type="match status" value="1"/>
</dbReference>
<dbReference type="GO" id="GO:0098796">
    <property type="term" value="C:membrane protein complex"/>
    <property type="evidence" value="ECO:0007669"/>
    <property type="project" value="UniProtKB-ARBA"/>
</dbReference>
<dbReference type="Gene3D" id="3.40.50.300">
    <property type="entry name" value="P-loop containing nucleotide triphosphate hydrolases"/>
    <property type="match status" value="1"/>
</dbReference>
<keyword evidence="1" id="KW-0813">Transport</keyword>
<dbReference type="Pfam" id="PF00005">
    <property type="entry name" value="ABC_tran"/>
    <property type="match status" value="1"/>
</dbReference>
<dbReference type="InterPro" id="IPR003439">
    <property type="entry name" value="ABC_transporter-like_ATP-bd"/>
</dbReference>
<protein>
    <submittedName>
        <fullName evidence="5">ABC transporter ATP-binding protein</fullName>
    </submittedName>
</protein>
<dbReference type="PROSITE" id="PS50893">
    <property type="entry name" value="ABC_TRANSPORTER_2"/>
    <property type="match status" value="1"/>
</dbReference>
<dbReference type="CDD" id="cd03255">
    <property type="entry name" value="ABC_MJ0796_LolCDE_FtsE"/>
    <property type="match status" value="1"/>
</dbReference>
<dbReference type="SMART" id="SM00382">
    <property type="entry name" value="AAA"/>
    <property type="match status" value="1"/>
</dbReference>
<dbReference type="GO" id="GO:0005886">
    <property type="term" value="C:plasma membrane"/>
    <property type="evidence" value="ECO:0007669"/>
    <property type="project" value="TreeGrafter"/>
</dbReference>
<evidence type="ECO:0000256" key="3">
    <source>
        <dbReference type="ARBA" id="ARBA00022840"/>
    </source>
</evidence>
<dbReference type="GO" id="GO:0005524">
    <property type="term" value="F:ATP binding"/>
    <property type="evidence" value="ECO:0007669"/>
    <property type="project" value="UniProtKB-KW"/>
</dbReference>
<name>A0A520KYW2_9EURY</name>
<evidence type="ECO:0000256" key="1">
    <source>
        <dbReference type="ARBA" id="ARBA00022448"/>
    </source>
</evidence>
<evidence type="ECO:0000256" key="2">
    <source>
        <dbReference type="ARBA" id="ARBA00022741"/>
    </source>
</evidence>
<keyword evidence="3 5" id="KW-0067">ATP-binding</keyword>
<evidence type="ECO:0000313" key="5">
    <source>
        <dbReference type="EMBL" id="RZN71325.1"/>
    </source>
</evidence>
<accession>A0A520KYW2</accession>
<sequence>MIETRNVTKIYKLGDTDVIGAKEINLKIEEGEFLSIMGPSGSGKSTLLYLIGGLDKPTSGDVLIDGVNIVEMEERALCEVRRDKIGFIFQEFNLISTLTAIENTLVPLIPMGVSADEMERGMKLLESFDLKDRIDHLPGQLSGGQQQRVAIARALINEPEIVLADEPTGELDTKSGDELIQLMEEMNRREGVTFIIVTHDPVVSGKTRRTIFLQDGMIVKD</sequence>
<dbReference type="InterPro" id="IPR027417">
    <property type="entry name" value="P-loop_NTPase"/>
</dbReference>
<dbReference type="PANTHER" id="PTHR24220">
    <property type="entry name" value="IMPORT ATP-BINDING PROTEIN"/>
    <property type="match status" value="1"/>
</dbReference>
<evidence type="ECO:0000313" key="6">
    <source>
        <dbReference type="Proteomes" id="UP000320766"/>
    </source>
</evidence>
<dbReference type="InterPro" id="IPR017911">
    <property type="entry name" value="MacB-like_ATP-bd"/>
</dbReference>
<dbReference type="Proteomes" id="UP000320766">
    <property type="component" value="Unassembled WGS sequence"/>
</dbReference>